<keyword evidence="2" id="KW-0378">Hydrolase</keyword>
<protein>
    <submittedName>
        <fullName evidence="2">Helicase-associated domain-containing protein</fullName>
    </submittedName>
</protein>
<sequence>MNISPKVQKIIDWRESFSILPDDYFFEIVRMYLGEVKTPYNKQKLIEELGAFIRKDENRRNIIALLDSSDIKLLSAVWLLPSCDEKKLESFLEPQFSLAEVYERVANLSERLVLYRVADKKSGNVQIKINPLLEDELSSMLGMNALVSSSENFTPSDSESFALSNEFFAVLVSYLVTNKKLCRSDGALKKHPAEELKNIFGSDRTAVIETLVRSMTNLSLLADSDSGLEIKWNVLSQFAGLSFQNRIAYLCAAVTRFSRRTLIMYAQLLTDALYSVQKKYVTRADLKKIIFVLKEKTGGHELFGAGRVSELLRRAQSLQDDTSLSDSGISDLVIDNAVKFGVLEVAGKNEQGEDLFKVSEQFINPQQSEGESVQPLSVDAAFSVSVMPGASLTQLLELVKFANAVQFDTVSAFTVSRSSVMRGFGLGMNAEKIISVLQKMSPYPVPQNLCVSVEEWYSSFNSAGLYKGYILRIPPESEKAVLKNPNFAPFVRETIAPGIILLDFDCDETACRIIQKAGLDFVSGIKSEPQKQDPAGFSEIYCGGSYTDIFSAQKASQTSSENSAALVIEQLKEVLSSMKMSAEQKECLLERIERRVIVNPVQLRAESVRFEVLEAGGMDYTGKIHVIESAVQGGSLLEIELEDSPVPLIGRPVHLNKISGGAELYLATTASDEPLVISVSAAVRVKKIRGSAFIAKECGRS</sequence>
<name>A0A7T3V5G9_9SPIR</name>
<dbReference type="Proteomes" id="UP000595224">
    <property type="component" value="Chromosome"/>
</dbReference>
<dbReference type="InterPro" id="IPR032830">
    <property type="entry name" value="XPB/Ssl2_N"/>
</dbReference>
<keyword evidence="2" id="KW-0067">ATP-binding</keyword>
<dbReference type="EMBL" id="CP064936">
    <property type="protein sequence ID" value="QQA01451.1"/>
    <property type="molecule type" value="Genomic_DNA"/>
</dbReference>
<dbReference type="AlphaFoldDB" id="A0A7T3V5G9"/>
<keyword evidence="2" id="KW-0547">Nucleotide-binding</keyword>
<gene>
    <name evidence="2" type="ORF">IWA51_02200</name>
</gene>
<feature type="domain" description="Helicase XPB/Ssl2 N-terminal" evidence="1">
    <location>
        <begin position="397"/>
        <end position="491"/>
    </location>
</feature>
<proteinExistence type="predicted"/>
<dbReference type="KEGG" id="tper:IWA51_02200"/>
<dbReference type="Pfam" id="PF13625">
    <property type="entry name" value="Helicase_C_3"/>
    <property type="match status" value="1"/>
</dbReference>
<reference evidence="2 3" key="1">
    <citation type="submission" date="2020-11" db="EMBL/GenBank/DDBJ databases">
        <title>Treponema Peruensis nv. sp., first commensal Treponema isolated from human feces.</title>
        <authorList>
            <person name="Belkhou C."/>
            <person name="Raes J."/>
        </authorList>
    </citation>
    <scope>NUCLEOTIDE SEQUENCE [LARGE SCALE GENOMIC DNA]</scope>
    <source>
        <strain evidence="2 3">RCC2812</strain>
    </source>
</reference>
<keyword evidence="3" id="KW-1185">Reference proteome</keyword>
<evidence type="ECO:0000313" key="3">
    <source>
        <dbReference type="Proteomes" id="UP000595224"/>
    </source>
</evidence>
<keyword evidence="2" id="KW-0347">Helicase</keyword>
<accession>A0A7T3V5G9</accession>
<evidence type="ECO:0000313" key="2">
    <source>
        <dbReference type="EMBL" id="QQA01451.1"/>
    </source>
</evidence>
<evidence type="ECO:0000259" key="1">
    <source>
        <dbReference type="Pfam" id="PF13625"/>
    </source>
</evidence>
<organism evidence="2 3">
    <name type="scientific">Treponema peruense</name>
    <dbReference type="NCBI Taxonomy" id="2787628"/>
    <lineage>
        <taxon>Bacteria</taxon>
        <taxon>Pseudomonadati</taxon>
        <taxon>Spirochaetota</taxon>
        <taxon>Spirochaetia</taxon>
        <taxon>Spirochaetales</taxon>
        <taxon>Treponemataceae</taxon>
        <taxon>Treponema</taxon>
    </lineage>
</organism>
<dbReference type="RefSeq" id="WP_198442980.1">
    <property type="nucleotide sequence ID" value="NZ_CBCSHE010000012.1"/>
</dbReference>
<dbReference type="GO" id="GO:0004386">
    <property type="term" value="F:helicase activity"/>
    <property type="evidence" value="ECO:0007669"/>
    <property type="project" value="UniProtKB-KW"/>
</dbReference>